<evidence type="ECO:0000313" key="10">
    <source>
        <dbReference type="EMBL" id="KAF7730576.1"/>
    </source>
</evidence>
<keyword evidence="5" id="KW-0677">Repeat</keyword>
<dbReference type="Pfam" id="PF13181">
    <property type="entry name" value="TPR_8"/>
    <property type="match status" value="1"/>
</dbReference>
<dbReference type="Gene3D" id="3.10.20.90">
    <property type="entry name" value="Phosphatidylinositol 3-kinase Catalytic Subunit, Chain A, domain 1"/>
    <property type="match status" value="1"/>
</dbReference>
<feature type="compositionally biased region" description="Polar residues" evidence="8">
    <location>
        <begin position="397"/>
        <end position="410"/>
    </location>
</feature>
<comment type="subcellular location">
    <subcellularLocation>
        <location evidence="1">Cytoplasm</location>
    </subcellularLocation>
</comment>
<feature type="repeat" description="TPR" evidence="7">
    <location>
        <begin position="5"/>
        <end position="38"/>
    </location>
</feature>
<dbReference type="InterPro" id="IPR011990">
    <property type="entry name" value="TPR-like_helical_dom_sf"/>
</dbReference>
<sequence>MADNAKMHFNIGLIFATVDDHERALAAYTRAITMDPYFAVAYFQKGVSQFIMNDMEGAAQDFDNAYQKLRGNQIINYTQLGLAFRLYSCEVLFNRGICQLYLGKIDAGLTDLYHAQKAKMTEEHDVIDQAVRDRGKGYSVYSIPPGVLYRPPESRLRQLNGVDMFAVVDQLGITKPQKPVIAGIKRNNSILLSELRSQRRPTIQTGRYEDGMPISNSPIKPNMIRDSAPGTPPQYGEQPSPVQSLSSPHFSRQQQTKTYSTTERRRNDSSTGSYPATDDWADASSSTSSFSSSIRHRTDGRRVDSGFESAYEDRYSSSSRNSTRSHKTARYSPPPVPPIPRSQSAYDEFDTSSYGAFDQELDEVYGSLGTMTIHDRERDRIRERLSSNNLEERRGSEQSGQSAGSFGKNLTPQPSTSASTTASGRDMSSGKIKIKVHYTDTRILMVPSNITFEDLLNRVREKFNAPTTMRLQYKDEDEEFVLMIDEDDLRMARQINRIRTGDSGVEKMEIWCLT</sequence>
<evidence type="ECO:0000256" key="5">
    <source>
        <dbReference type="ARBA" id="ARBA00022737"/>
    </source>
</evidence>
<dbReference type="PANTHER" id="PTHR15175:SF0">
    <property type="entry name" value="SH3 DOMAIN-CONTAINING PROTEIN C23A1.17"/>
    <property type="match status" value="1"/>
</dbReference>
<dbReference type="InterPro" id="IPR019734">
    <property type="entry name" value="TPR_rpt"/>
</dbReference>
<evidence type="ECO:0000256" key="7">
    <source>
        <dbReference type="PROSITE-ProRule" id="PRU00339"/>
    </source>
</evidence>
<evidence type="ECO:0000256" key="2">
    <source>
        <dbReference type="ARBA" id="ARBA00008051"/>
    </source>
</evidence>
<organism evidence="10 11">
    <name type="scientific">Apophysomyces ossiformis</name>
    <dbReference type="NCBI Taxonomy" id="679940"/>
    <lineage>
        <taxon>Eukaryota</taxon>
        <taxon>Fungi</taxon>
        <taxon>Fungi incertae sedis</taxon>
        <taxon>Mucoromycota</taxon>
        <taxon>Mucoromycotina</taxon>
        <taxon>Mucoromycetes</taxon>
        <taxon>Mucorales</taxon>
        <taxon>Mucorineae</taxon>
        <taxon>Mucoraceae</taxon>
        <taxon>Apophysomyces</taxon>
    </lineage>
</organism>
<dbReference type="SUPFAM" id="SSF48452">
    <property type="entry name" value="TPR-like"/>
    <property type="match status" value="1"/>
</dbReference>
<dbReference type="Gene3D" id="1.25.40.10">
    <property type="entry name" value="Tetratricopeptide repeat domain"/>
    <property type="match status" value="1"/>
</dbReference>
<evidence type="ECO:0000256" key="3">
    <source>
        <dbReference type="ARBA" id="ARBA00022443"/>
    </source>
</evidence>
<keyword evidence="3" id="KW-0728">SH3 domain</keyword>
<evidence type="ECO:0000313" key="11">
    <source>
        <dbReference type="Proteomes" id="UP000605846"/>
    </source>
</evidence>
<comment type="caution">
    <text evidence="10">The sequence shown here is derived from an EMBL/GenBank/DDBJ whole genome shotgun (WGS) entry which is preliminary data.</text>
</comment>
<dbReference type="GO" id="GO:0005737">
    <property type="term" value="C:cytoplasm"/>
    <property type="evidence" value="ECO:0007669"/>
    <property type="project" value="UniProtKB-SubCell"/>
</dbReference>
<gene>
    <name evidence="10" type="ORF">EC973_001957</name>
</gene>
<keyword evidence="6 7" id="KW-0802">TPR repeat</keyword>
<keyword evidence="11" id="KW-1185">Reference proteome</keyword>
<dbReference type="PROSITE" id="PS50005">
    <property type="entry name" value="TPR"/>
    <property type="match status" value="1"/>
</dbReference>
<dbReference type="SMART" id="SM00028">
    <property type="entry name" value="TPR"/>
    <property type="match status" value="3"/>
</dbReference>
<feature type="compositionally biased region" description="Low complexity" evidence="8">
    <location>
        <begin position="411"/>
        <end position="423"/>
    </location>
</feature>
<keyword evidence="4" id="KW-0963">Cytoplasm</keyword>
<name>A0A8H7ES45_9FUNG</name>
<dbReference type="PROSITE" id="PS50293">
    <property type="entry name" value="TPR_REGION"/>
    <property type="match status" value="1"/>
</dbReference>
<dbReference type="SMART" id="SM00666">
    <property type="entry name" value="PB1"/>
    <property type="match status" value="1"/>
</dbReference>
<dbReference type="OrthoDB" id="9450131at2759"/>
<feature type="region of interest" description="Disordered" evidence="8">
    <location>
        <begin position="195"/>
        <end position="346"/>
    </location>
</feature>
<evidence type="ECO:0000256" key="6">
    <source>
        <dbReference type="ARBA" id="ARBA00022803"/>
    </source>
</evidence>
<dbReference type="InterPro" id="IPR053793">
    <property type="entry name" value="PB1-like"/>
</dbReference>
<evidence type="ECO:0000256" key="1">
    <source>
        <dbReference type="ARBA" id="ARBA00004496"/>
    </source>
</evidence>
<evidence type="ECO:0000256" key="8">
    <source>
        <dbReference type="SAM" id="MobiDB-lite"/>
    </source>
</evidence>
<dbReference type="PANTHER" id="PTHR15175">
    <property type="entry name" value="NEUTROPHIL CYTOSOLIC FACTOR 2, NEUTROPHIL NADPH OXIDASE FACTOR 2"/>
    <property type="match status" value="1"/>
</dbReference>
<protein>
    <recommendedName>
        <fullName evidence="9">PB1 domain-containing protein</fullName>
    </recommendedName>
</protein>
<dbReference type="Pfam" id="PF00564">
    <property type="entry name" value="PB1"/>
    <property type="match status" value="1"/>
</dbReference>
<proteinExistence type="inferred from homology"/>
<evidence type="ECO:0000256" key="4">
    <source>
        <dbReference type="ARBA" id="ARBA00022490"/>
    </source>
</evidence>
<feature type="compositionally biased region" description="Basic and acidic residues" evidence="8">
    <location>
        <begin position="379"/>
        <end position="396"/>
    </location>
</feature>
<feature type="compositionally biased region" description="Basic and acidic residues" evidence="8">
    <location>
        <begin position="296"/>
        <end position="315"/>
    </location>
</feature>
<dbReference type="InterPro" id="IPR051864">
    <property type="entry name" value="NCF2_NOXA1"/>
</dbReference>
<accession>A0A8H7ES45</accession>
<feature type="domain" description="PB1" evidence="9">
    <location>
        <begin position="431"/>
        <end position="503"/>
    </location>
</feature>
<comment type="similarity">
    <text evidence="2">Belongs to the NCF2/NOXA1 family.</text>
</comment>
<dbReference type="EMBL" id="JABAYA010000015">
    <property type="protein sequence ID" value="KAF7730576.1"/>
    <property type="molecule type" value="Genomic_DNA"/>
</dbReference>
<dbReference type="AlphaFoldDB" id="A0A8H7ES45"/>
<dbReference type="SUPFAM" id="SSF54277">
    <property type="entry name" value="CAD &amp; PB1 domains"/>
    <property type="match status" value="1"/>
</dbReference>
<dbReference type="InterPro" id="IPR000270">
    <property type="entry name" value="PB1_dom"/>
</dbReference>
<dbReference type="Proteomes" id="UP000605846">
    <property type="component" value="Unassembled WGS sequence"/>
</dbReference>
<feature type="compositionally biased region" description="Polar residues" evidence="8">
    <location>
        <begin position="240"/>
        <end position="261"/>
    </location>
</feature>
<feature type="region of interest" description="Disordered" evidence="8">
    <location>
        <begin position="379"/>
        <end position="429"/>
    </location>
</feature>
<reference evidence="10" key="1">
    <citation type="submission" date="2020-01" db="EMBL/GenBank/DDBJ databases">
        <title>Genome Sequencing of Three Apophysomyces-Like Fungal Strains Confirms a Novel Fungal Genus in the Mucoromycota with divergent Burkholderia-like Endosymbiotic Bacteria.</title>
        <authorList>
            <person name="Stajich J.E."/>
            <person name="Macias A.M."/>
            <person name="Carter-House D."/>
            <person name="Lovett B."/>
            <person name="Kasson L.R."/>
            <person name="Berry K."/>
            <person name="Grigoriev I."/>
            <person name="Chang Y."/>
            <person name="Spatafora J."/>
            <person name="Kasson M.T."/>
        </authorList>
    </citation>
    <scope>NUCLEOTIDE SEQUENCE</scope>
    <source>
        <strain evidence="10">NRRL A-21654</strain>
    </source>
</reference>
<evidence type="ECO:0000259" key="9">
    <source>
        <dbReference type="PROSITE" id="PS51745"/>
    </source>
</evidence>
<dbReference type="PROSITE" id="PS51745">
    <property type="entry name" value="PB1"/>
    <property type="match status" value="1"/>
</dbReference>
<dbReference type="FunFam" id="1.25.40.10:FF:000017">
    <property type="entry name" value="NADPH oxidase regulator NoxR"/>
    <property type="match status" value="1"/>
</dbReference>
<feature type="compositionally biased region" description="Low complexity" evidence="8">
    <location>
        <begin position="284"/>
        <end position="293"/>
    </location>
</feature>